<dbReference type="STRING" id="985665.HPL003_18615"/>
<accession>G7W4R5</accession>
<dbReference type="HOGENOM" id="CLU_2667698_0_0_9"/>
<dbReference type="AlphaFoldDB" id="G7W4R5"/>
<dbReference type="EMBL" id="CP003107">
    <property type="protein sequence ID" value="AET60465.1"/>
    <property type="molecule type" value="Genomic_DNA"/>
</dbReference>
<protein>
    <submittedName>
        <fullName evidence="1">Uncharacterized protein</fullName>
    </submittedName>
</protein>
<evidence type="ECO:0000313" key="2">
    <source>
        <dbReference type="Proteomes" id="UP000005876"/>
    </source>
</evidence>
<proteinExistence type="predicted"/>
<reference evidence="1 2" key="3">
    <citation type="journal article" date="2012" name="J. Bacteriol.">
        <title>Genome Sequence of Paenibacillus terrae HPL-003, a Xylanase-Producing Bacterium Isolated from Soil Found in Forest Residue.</title>
        <authorList>
            <person name="Shin S.H."/>
            <person name="Kim S."/>
            <person name="Kim J.Y."/>
            <person name="Song H.Y."/>
            <person name="Cho S.J."/>
            <person name="Kim D.R."/>
            <person name="Lee K.I."/>
            <person name="Lim H.K."/>
            <person name="Park N.J."/>
            <person name="Hwang I.T."/>
            <person name="Yang K.S."/>
        </authorList>
    </citation>
    <scope>NUCLEOTIDE SEQUENCE [LARGE SCALE GENOMIC DNA]</scope>
    <source>
        <strain evidence="1 2">HPL-003</strain>
    </source>
</reference>
<name>G7W4R5_PAETH</name>
<organism evidence="1 2">
    <name type="scientific">Paenibacillus terrae (strain HPL-003)</name>
    <dbReference type="NCBI Taxonomy" id="985665"/>
    <lineage>
        <taxon>Bacteria</taxon>
        <taxon>Bacillati</taxon>
        <taxon>Bacillota</taxon>
        <taxon>Bacilli</taxon>
        <taxon>Bacillales</taxon>
        <taxon>Paenibacillaceae</taxon>
        <taxon>Paenibacillus</taxon>
    </lineage>
</organism>
<dbReference type="Proteomes" id="UP000005876">
    <property type="component" value="Chromosome"/>
</dbReference>
<sequence length="75" mass="8535">MKPFHYSEPEKVEAGMRPDVKRTREAVVPTRSSVSSSARQTPLFVIGVKSAIMHSSLRNPIYEEWYRGDIEVLVS</sequence>
<dbReference type="KEGG" id="pta:HPL003_18615"/>
<reference evidence="2" key="1">
    <citation type="submission" date="2011-11" db="EMBL/GenBank/DDBJ databases">
        <title>Complete sequence of Paenibacillus terrae HPL-003.</title>
        <authorList>
            <person name="Shin S.H."/>
            <person name="Kim S."/>
            <person name="Kim J.Y."/>
        </authorList>
    </citation>
    <scope>NUCLEOTIDE SEQUENCE [LARGE SCALE GENOMIC DNA]</scope>
    <source>
        <strain evidence="2">HPL-003</strain>
    </source>
</reference>
<reference key="2">
    <citation type="submission" date="2011-11" db="EMBL/GenBank/DDBJ databases">
        <authorList>
            <person name="Shin S.H."/>
            <person name="Kim S."/>
            <person name="Kim J.Y."/>
        </authorList>
    </citation>
    <scope>NUCLEOTIDE SEQUENCE</scope>
    <source>
        <strain>HPL-003</strain>
    </source>
</reference>
<evidence type="ECO:0000313" key="1">
    <source>
        <dbReference type="EMBL" id="AET60465.1"/>
    </source>
</evidence>
<gene>
    <name evidence="1" type="ordered locus">HPL003_18615</name>
</gene>